<protein>
    <submittedName>
        <fullName evidence="3">Uncharacterized protein</fullName>
    </submittedName>
</protein>
<feature type="compositionally biased region" description="Low complexity" evidence="1">
    <location>
        <begin position="779"/>
        <end position="811"/>
    </location>
</feature>
<feature type="region of interest" description="Disordered" evidence="1">
    <location>
        <begin position="546"/>
        <end position="595"/>
    </location>
</feature>
<feature type="region of interest" description="Disordered" evidence="1">
    <location>
        <begin position="19"/>
        <end position="88"/>
    </location>
</feature>
<feature type="compositionally biased region" description="Basic and acidic residues" evidence="1">
    <location>
        <begin position="55"/>
        <end position="81"/>
    </location>
</feature>
<feature type="region of interest" description="Disordered" evidence="1">
    <location>
        <begin position="344"/>
        <end position="365"/>
    </location>
</feature>
<feature type="compositionally biased region" description="Polar residues" evidence="1">
    <location>
        <begin position="916"/>
        <end position="927"/>
    </location>
</feature>
<feature type="region of interest" description="Disordered" evidence="1">
    <location>
        <begin position="902"/>
        <end position="946"/>
    </location>
</feature>
<feature type="compositionally biased region" description="Basic and acidic residues" evidence="1">
    <location>
        <begin position="25"/>
        <end position="48"/>
    </location>
</feature>
<dbReference type="EMBL" id="JARGEI010000014">
    <property type="protein sequence ID" value="KAJ8719951.1"/>
    <property type="molecule type" value="Genomic_DNA"/>
</dbReference>
<keyword evidence="2" id="KW-0732">Signal</keyword>
<dbReference type="Proteomes" id="UP001231518">
    <property type="component" value="Chromosome 3"/>
</dbReference>
<keyword evidence="4" id="KW-1185">Reference proteome</keyword>
<feature type="compositionally biased region" description="Basic and acidic residues" evidence="1">
    <location>
        <begin position="903"/>
        <end position="912"/>
    </location>
</feature>
<organism evidence="3 4">
    <name type="scientific">Mythimna separata</name>
    <name type="common">Oriental armyworm</name>
    <name type="synonym">Pseudaletia separata</name>
    <dbReference type="NCBI Taxonomy" id="271217"/>
    <lineage>
        <taxon>Eukaryota</taxon>
        <taxon>Metazoa</taxon>
        <taxon>Ecdysozoa</taxon>
        <taxon>Arthropoda</taxon>
        <taxon>Hexapoda</taxon>
        <taxon>Insecta</taxon>
        <taxon>Pterygota</taxon>
        <taxon>Neoptera</taxon>
        <taxon>Endopterygota</taxon>
        <taxon>Lepidoptera</taxon>
        <taxon>Glossata</taxon>
        <taxon>Ditrysia</taxon>
        <taxon>Noctuoidea</taxon>
        <taxon>Noctuidae</taxon>
        <taxon>Noctuinae</taxon>
        <taxon>Hadenini</taxon>
        <taxon>Mythimna</taxon>
    </lineage>
</organism>
<feature type="compositionally biased region" description="Polar residues" evidence="1">
    <location>
        <begin position="563"/>
        <end position="572"/>
    </location>
</feature>
<evidence type="ECO:0000256" key="1">
    <source>
        <dbReference type="SAM" id="MobiDB-lite"/>
    </source>
</evidence>
<feature type="compositionally biased region" description="Polar residues" evidence="1">
    <location>
        <begin position="634"/>
        <end position="652"/>
    </location>
</feature>
<name>A0AAD7YKU2_MYTSE</name>
<dbReference type="AlphaFoldDB" id="A0AAD7YKU2"/>
<gene>
    <name evidence="3" type="ORF">PYW07_011994</name>
</gene>
<feature type="region of interest" description="Disordered" evidence="1">
    <location>
        <begin position="634"/>
        <end position="653"/>
    </location>
</feature>
<evidence type="ECO:0000313" key="4">
    <source>
        <dbReference type="Proteomes" id="UP001231518"/>
    </source>
</evidence>
<accession>A0AAD7YKU2</accession>
<feature type="compositionally biased region" description="Low complexity" evidence="1">
    <location>
        <begin position="834"/>
        <end position="854"/>
    </location>
</feature>
<feature type="compositionally biased region" description="Polar residues" evidence="1">
    <location>
        <begin position="546"/>
        <end position="556"/>
    </location>
</feature>
<comment type="caution">
    <text evidence="3">The sequence shown here is derived from an EMBL/GenBank/DDBJ whole genome shotgun (WGS) entry which is preliminary data.</text>
</comment>
<feature type="chain" id="PRO_5041930298" evidence="2">
    <location>
        <begin position="19"/>
        <end position="996"/>
    </location>
</feature>
<evidence type="ECO:0000256" key="2">
    <source>
        <dbReference type="SAM" id="SignalP"/>
    </source>
</evidence>
<reference evidence="3" key="1">
    <citation type="submission" date="2023-03" db="EMBL/GenBank/DDBJ databases">
        <title>Chromosome-level genomes of two armyworms, Mythimna separata and Mythimna loreyi, provide insights into the biosynthesis and reception of sex pheromones.</title>
        <authorList>
            <person name="Zhao H."/>
        </authorList>
    </citation>
    <scope>NUCLEOTIDE SEQUENCE</scope>
    <source>
        <strain evidence="3">BeijingLab</strain>
        <tissue evidence="3">Pupa</tissue>
    </source>
</reference>
<feature type="compositionally biased region" description="Basic and acidic residues" evidence="1">
    <location>
        <begin position="181"/>
        <end position="197"/>
    </location>
</feature>
<feature type="compositionally biased region" description="Polar residues" evidence="1">
    <location>
        <begin position="166"/>
        <end position="180"/>
    </location>
</feature>
<evidence type="ECO:0000313" key="3">
    <source>
        <dbReference type="EMBL" id="KAJ8719951.1"/>
    </source>
</evidence>
<sequence length="996" mass="113392">MKLPISLLVLAAFSQGLSVQPLTKRSSEAKSLETKDSPAKSPGDKSSPDKSSVAKQKDSNQTSKRELYEGNFGERNKEVPSKYEVTGPPPKIVYAKEFQETESDQSPTHQIFGMRLPQIIKISDVLSAQGGGSFEAAVAKHLYSPISVYQTRTASPTSFEVPVPAASQSAYSNPKSYKQQKNSDKEQSLQEAPKMENRNNIPLYSVNQPRLHFEAYPQSLDQQLPQEIFQQQQIPIKHMPALFPIYDQLGPFRYPGQVVPSQYLHQNGIFQIVPVRPGFDVGNQDGQRDKIYSKQENQKQLNAERPKPQIDVPVPNQGYHAHPNGAISFASFTHNLPFNKQYEAAPPQQSEAQRQPQQAQLQSEPIPAQLAAQIQSVISSLQSQEQKAQKKQNIQFLPMFHRLMQDLEKYQPVFQQQPQFSQFKSQNQAGPLSALQQHLLYQDPRQLSNPQVIQLQRLPAFKPLPQSLLTSESFLQQTRSPPFSGQPPRPFSFEYQSTSPPQNFDLAGKSAAKQLTPLPPLKPNYSEYVKPLEPHSHTTPVFLPTPLQSFPSSTPQGEPISDQLISSTTIQPSVKDKEDSEIQEETELHTQTSQPLKPEIIHQSEPTVRPPSIQSTTLLPFVTREPHAIYTKYSSTPQPQYQSTIRPQSIKTQPRHDVVIQRQEIQEIFFDPPPQPPRLPHYQAQPANIPPQYERELLQLRSQPHHQLFEQLQPLPYQKELQDIHTQQYLHEARQLRAQQKQGSTQQGVPQQYLVQQHSQPLQFHQLLQSQQPKLQQSQQQQQVLYQPQQHASGQPQQQHVSEQAQQQQESQKQHRLEQTQSLQEAQQQHRSEQAQQQQTEEQSHQQQVSEQIQQQEIAEQAQQQEIAEQAQQQQIAEQAQHEQYQQQQFDSNNQIQISTLKPAEDTEKQTETVEPDSQSTTGNPNEQAEHSSELPSLEEPYLGPVLNPSGLPQIYAHQQQLVAQPEYSPLLGVPPYSDVQYFGKFAESLFGNRHH</sequence>
<proteinExistence type="predicted"/>
<feature type="region of interest" description="Disordered" evidence="1">
    <location>
        <begin position="165"/>
        <end position="200"/>
    </location>
</feature>
<feature type="compositionally biased region" description="Low complexity" evidence="1">
    <location>
        <begin position="934"/>
        <end position="945"/>
    </location>
</feature>
<feature type="region of interest" description="Disordered" evidence="1">
    <location>
        <begin position="779"/>
        <end position="854"/>
    </location>
</feature>
<feature type="signal peptide" evidence="2">
    <location>
        <begin position="1"/>
        <end position="18"/>
    </location>
</feature>